<keyword evidence="1" id="KW-0645">Protease</keyword>
<keyword evidence="1" id="KW-0482">Metalloprotease</keyword>
<proteinExistence type="inferred from homology"/>
<dbReference type="Pfam" id="PF01244">
    <property type="entry name" value="Peptidase_M19"/>
    <property type="match status" value="1"/>
</dbReference>
<name>A0ABY7DC85_MYAAR</name>
<keyword evidence="1" id="KW-0378">Hydrolase</keyword>
<keyword evidence="1" id="KW-0336">GPI-anchor</keyword>
<dbReference type="EC" id="3.4.13.19" evidence="1"/>
<keyword evidence="3" id="KW-1185">Reference proteome</keyword>
<reference evidence="2" key="1">
    <citation type="submission" date="2022-11" db="EMBL/GenBank/DDBJ databases">
        <title>Centuries of genome instability and evolution in soft-shell clam transmissible cancer (bioRxiv).</title>
        <authorList>
            <person name="Hart S.F.M."/>
            <person name="Yonemitsu M.A."/>
            <person name="Giersch R.M."/>
            <person name="Beal B.F."/>
            <person name="Arriagada G."/>
            <person name="Davis B.W."/>
            <person name="Ostrander E.A."/>
            <person name="Goff S.P."/>
            <person name="Metzger M.J."/>
        </authorList>
    </citation>
    <scope>NUCLEOTIDE SEQUENCE</scope>
    <source>
        <strain evidence="2">MELC-2E11</strain>
        <tissue evidence="2">Siphon/mantle</tissue>
    </source>
</reference>
<evidence type="ECO:0000313" key="3">
    <source>
        <dbReference type="Proteomes" id="UP001164746"/>
    </source>
</evidence>
<keyword evidence="1" id="KW-0479">Metal-binding</keyword>
<protein>
    <recommendedName>
        <fullName evidence="1">Dipeptidase</fullName>
        <ecNumber evidence="1">3.4.13.19</ecNumber>
    </recommendedName>
</protein>
<dbReference type="SUPFAM" id="SSF51556">
    <property type="entry name" value="Metallo-dependent hydrolases"/>
    <property type="match status" value="1"/>
</dbReference>
<comment type="cofactor">
    <cofactor evidence="1">
        <name>Zn(2+)</name>
        <dbReference type="ChEBI" id="CHEBI:29105"/>
    </cofactor>
</comment>
<keyword evidence="1" id="KW-0325">Glycoprotein</keyword>
<dbReference type="PROSITE" id="PS51365">
    <property type="entry name" value="RENAL_DIPEPTIDASE_2"/>
    <property type="match status" value="1"/>
</dbReference>
<comment type="similarity">
    <text evidence="1">Belongs to the metallo-dependent hydrolases superfamily. Peptidase M19 family.</text>
</comment>
<keyword evidence="1" id="KW-1015">Disulfide bond</keyword>
<keyword evidence="1" id="KW-0472">Membrane</keyword>
<dbReference type="PANTHER" id="PTHR10443:SF12">
    <property type="entry name" value="DIPEPTIDASE"/>
    <property type="match status" value="1"/>
</dbReference>
<keyword evidence="1" id="KW-0224">Dipeptidase</keyword>
<sequence>MVSTLAIARAPVIYSHSSAFALCNHYRNVQDDVLKLTKTNGGLVMVNFYDKYVTCYPMNGTESTLAHVADHIDYIKNLIGVDHVGIGADYDGVKAEMSHEAPHEDMLPFEVAAPEEVCHTRLDTW</sequence>
<keyword evidence="1" id="KW-0862">Zinc</keyword>
<dbReference type="PANTHER" id="PTHR10443">
    <property type="entry name" value="MICROSOMAL DIPEPTIDASE"/>
    <property type="match status" value="1"/>
</dbReference>
<evidence type="ECO:0000256" key="1">
    <source>
        <dbReference type="RuleBase" id="RU341113"/>
    </source>
</evidence>
<comment type="catalytic activity">
    <reaction evidence="1">
        <text>an L-aminoacyl-L-amino acid + H2O = 2 an L-alpha-amino acid</text>
        <dbReference type="Rhea" id="RHEA:48940"/>
        <dbReference type="ChEBI" id="CHEBI:15377"/>
        <dbReference type="ChEBI" id="CHEBI:59869"/>
        <dbReference type="ChEBI" id="CHEBI:77460"/>
        <dbReference type="EC" id="3.4.13.19"/>
    </reaction>
</comment>
<dbReference type="InterPro" id="IPR032466">
    <property type="entry name" value="Metal_Hydrolase"/>
</dbReference>
<comment type="subunit">
    <text evidence="1">Homodimer; disulfide-linked.</text>
</comment>
<gene>
    <name evidence="2" type="ORF">MAR_006465</name>
</gene>
<comment type="subcellular location">
    <subcellularLocation>
        <location evidence="1">Membrane</location>
        <topology evidence="1">Lipid-anchor</topology>
        <topology evidence="1">GPI-anchor</topology>
    </subcellularLocation>
</comment>
<dbReference type="EMBL" id="CP111012">
    <property type="protein sequence ID" value="WAQ93994.1"/>
    <property type="molecule type" value="Genomic_DNA"/>
</dbReference>
<organism evidence="2 3">
    <name type="scientific">Mya arenaria</name>
    <name type="common">Soft-shell clam</name>
    <dbReference type="NCBI Taxonomy" id="6604"/>
    <lineage>
        <taxon>Eukaryota</taxon>
        <taxon>Metazoa</taxon>
        <taxon>Spiralia</taxon>
        <taxon>Lophotrochozoa</taxon>
        <taxon>Mollusca</taxon>
        <taxon>Bivalvia</taxon>
        <taxon>Autobranchia</taxon>
        <taxon>Heteroconchia</taxon>
        <taxon>Euheterodonta</taxon>
        <taxon>Imparidentia</taxon>
        <taxon>Neoheterodontei</taxon>
        <taxon>Myida</taxon>
        <taxon>Myoidea</taxon>
        <taxon>Myidae</taxon>
        <taxon>Mya</taxon>
    </lineage>
</organism>
<dbReference type="Gene3D" id="3.20.20.140">
    <property type="entry name" value="Metal-dependent hydrolases"/>
    <property type="match status" value="1"/>
</dbReference>
<accession>A0ABY7DC85</accession>
<dbReference type="InterPro" id="IPR008257">
    <property type="entry name" value="Pept_M19"/>
</dbReference>
<dbReference type="Proteomes" id="UP001164746">
    <property type="component" value="Chromosome 1"/>
</dbReference>
<keyword evidence="1" id="KW-0449">Lipoprotein</keyword>
<evidence type="ECO:0000313" key="2">
    <source>
        <dbReference type="EMBL" id="WAQ93994.1"/>
    </source>
</evidence>